<organism evidence="4 5">
    <name type="scientific">Ligilactobacillus salitolerans</name>
    <dbReference type="NCBI Taxonomy" id="1808352"/>
    <lineage>
        <taxon>Bacteria</taxon>
        <taxon>Bacillati</taxon>
        <taxon>Bacillota</taxon>
        <taxon>Bacilli</taxon>
        <taxon>Lactobacillales</taxon>
        <taxon>Lactobacillaceae</taxon>
        <taxon>Ligilactobacillus</taxon>
    </lineage>
</organism>
<protein>
    <recommendedName>
        <fullName evidence="2 3">Segregation and condensation protein A</fullName>
    </recommendedName>
</protein>
<keyword evidence="3" id="KW-0131">Cell cycle</keyword>
<comment type="subcellular location">
    <subcellularLocation>
        <location evidence="3">Cytoplasm</location>
    </subcellularLocation>
    <text evidence="3">Associated with two foci at the outer edges of the nucleoid region in young cells, and at four foci within both cell halves in older cells.</text>
</comment>
<dbReference type="PANTHER" id="PTHR33969:SF2">
    <property type="entry name" value="SEGREGATION AND CONDENSATION PROTEIN A"/>
    <property type="match status" value="1"/>
</dbReference>
<dbReference type="GO" id="GO:0007059">
    <property type="term" value="P:chromosome segregation"/>
    <property type="evidence" value="ECO:0007669"/>
    <property type="project" value="UniProtKB-UniRule"/>
</dbReference>
<dbReference type="GO" id="GO:0006260">
    <property type="term" value="P:DNA replication"/>
    <property type="evidence" value="ECO:0007669"/>
    <property type="project" value="UniProtKB-UniRule"/>
</dbReference>
<dbReference type="HAMAP" id="MF_01805">
    <property type="entry name" value="ScpA"/>
    <property type="match status" value="1"/>
</dbReference>
<dbReference type="GO" id="GO:0051301">
    <property type="term" value="P:cell division"/>
    <property type="evidence" value="ECO:0007669"/>
    <property type="project" value="UniProtKB-KW"/>
</dbReference>
<dbReference type="GO" id="GO:0005737">
    <property type="term" value="C:cytoplasm"/>
    <property type="evidence" value="ECO:0007669"/>
    <property type="project" value="UniProtKB-SubCell"/>
</dbReference>
<evidence type="ECO:0000256" key="1">
    <source>
        <dbReference type="ARBA" id="ARBA00022829"/>
    </source>
</evidence>
<comment type="subunit">
    <text evidence="3">Component of a cohesin-like complex composed of ScpA, ScpB and the Smc homodimer, in which ScpA and ScpB bind to the head domain of Smc. The presence of the three proteins is required for the association of the complex with DNA.</text>
</comment>
<dbReference type="Proteomes" id="UP000286848">
    <property type="component" value="Unassembled WGS sequence"/>
</dbReference>
<dbReference type="EMBL" id="BFFP01000020">
    <property type="protein sequence ID" value="GBG94853.1"/>
    <property type="molecule type" value="Genomic_DNA"/>
</dbReference>
<reference evidence="4 5" key="1">
    <citation type="journal article" date="2019" name="Int. J. Syst. Evol. Microbiol.">
        <title>Lactobacillus salitolerans sp. nov., a novel lactic acid bacterium isolated from spent mushroom substrates.</title>
        <authorList>
            <person name="Tohno M."/>
            <person name="Tanizawa Y."/>
            <person name="Kojima Y."/>
            <person name="Sakamoto M."/>
            <person name="Nakamura Y."/>
            <person name="Ohkuma M."/>
            <person name="Kobayashi H."/>
        </authorList>
    </citation>
    <scope>NUCLEOTIDE SEQUENCE [LARGE SCALE GENOMIC DNA]</scope>
    <source>
        <strain evidence="4 5">YK43</strain>
    </source>
</reference>
<gene>
    <name evidence="3 4" type="primary">scpA</name>
    <name evidence="4" type="ORF">LFYK43_13120</name>
</gene>
<keyword evidence="5" id="KW-1185">Reference proteome</keyword>
<evidence type="ECO:0000256" key="3">
    <source>
        <dbReference type="HAMAP-Rule" id="MF_01805"/>
    </source>
</evidence>
<keyword evidence="1 3" id="KW-0159">Chromosome partition</keyword>
<comment type="function">
    <text evidence="3">Participates in chromosomal partition during cell division. May act via the formation of a condensin-like complex containing Smc and ScpB that pull DNA away from mid-cell into both cell halves.</text>
</comment>
<comment type="caution">
    <text evidence="4">The sequence shown here is derived from an EMBL/GenBank/DDBJ whole genome shotgun (WGS) entry which is preliminary data.</text>
</comment>
<dbReference type="Pfam" id="PF02616">
    <property type="entry name" value="SMC_ScpA"/>
    <property type="match status" value="1"/>
</dbReference>
<accession>A0A401ITH7</accession>
<keyword evidence="3" id="KW-0963">Cytoplasm</keyword>
<evidence type="ECO:0000313" key="4">
    <source>
        <dbReference type="EMBL" id="GBG94853.1"/>
    </source>
</evidence>
<evidence type="ECO:0000313" key="5">
    <source>
        <dbReference type="Proteomes" id="UP000286848"/>
    </source>
</evidence>
<dbReference type="AlphaFoldDB" id="A0A401ITH7"/>
<dbReference type="InterPro" id="IPR003768">
    <property type="entry name" value="ScpA"/>
</dbReference>
<dbReference type="PANTHER" id="PTHR33969">
    <property type="entry name" value="SEGREGATION AND CONDENSATION PROTEIN A"/>
    <property type="match status" value="1"/>
</dbReference>
<evidence type="ECO:0000256" key="2">
    <source>
        <dbReference type="ARBA" id="ARBA00044777"/>
    </source>
</evidence>
<name>A0A401ITH7_9LACO</name>
<comment type="similarity">
    <text evidence="3">Belongs to the ScpA family.</text>
</comment>
<sequence length="271" mass="31383">MQSGKKIVDKKATNKSEQLPEQLTFKILDFEGPLDLLLHLIKQNEMDIYDIQMTEITSQYIDYLHHMEKMELDIAGEYFVTAAMLLNIKSAMLLPNQPAYDDEEQADSDYFEEDPRERLVQQLLMHQLFQEAATGLQEKYAQRAKHFEREPAEIPADAQLGQLSDEHQSIMRLEKAFNKLLSKHRKAMPLKRQVSSEKYSLKTEIQNLDRKLKNASGPIIFDDLFSQKFDLELYVTIFLALLELVKRGAAQMMQKENLGQIQMISGDKNPS</sequence>
<proteinExistence type="inferred from homology"/>
<keyword evidence="3" id="KW-0132">Cell division</keyword>
<dbReference type="Gene3D" id="6.10.250.2410">
    <property type="match status" value="1"/>
</dbReference>